<dbReference type="PANTHER" id="PTHR45453">
    <property type="entry name" value="PHOSPHATE REGULON SENSOR PROTEIN PHOR"/>
    <property type="match status" value="1"/>
</dbReference>
<dbReference type="Gene3D" id="1.10.287.130">
    <property type="match status" value="1"/>
</dbReference>
<evidence type="ECO:0000256" key="6">
    <source>
        <dbReference type="ARBA" id="ARBA00022679"/>
    </source>
</evidence>
<dbReference type="InterPro" id="IPR000014">
    <property type="entry name" value="PAS"/>
</dbReference>
<keyword evidence="12" id="KW-0175">Coiled coil</keyword>
<sequence length="576" mass="64428">MTKKIFYFIYATSVSAVILSVFVVTLFFGNALKNQQEKNLLSETENVAAFLNANEDLDSRILFLKQINSYRSNVRSTLILKDGQIAYDSDADASSMENHLERPEVKDAMKYGVGVSERFSDTLAEKKSYVARYLADGSILRLSITDKSIIYYIANVMNPVLLLLFCVIIVSGIAASRLAKKITASVLEINLDEPDEEDVYPELAPLVVRLIKQKKEIEEAIDSIKERSEELAAITRNMNEGVVVLDEKQHIVSVNSSAMSLFGVLEKDCQGHGILSLCRSSQLEETVKKGFEGNFNEKVLELNKKTFMVSVSPIKVNEKNTGVVVLFIDISEKAHSEKMRREFSANVSHELKTPLTSISGYAELIKNGMAEKEDIQNFGERIYSEANRMINLVNDIIKLSMLDEEESRPEEAETFQKEEVNLSEIIKSVIKTLKEAAEKKSVHVDFEESDVFIKGNKPVLFDVFYNLCENGIKYNKEGGNLKISVRDVRESTQAGSNPKNKEVVIVFQDTGIGIPLENQKRVFERFYRVDKSRSKETGGTGLGLAIVKHGVELHGGRVLLSSVPGEGSTFKVIITE</sequence>
<dbReference type="FunFam" id="3.30.565.10:FF:000006">
    <property type="entry name" value="Sensor histidine kinase WalK"/>
    <property type="match status" value="1"/>
</dbReference>
<evidence type="ECO:0000256" key="10">
    <source>
        <dbReference type="ARBA" id="ARBA00023012"/>
    </source>
</evidence>
<keyword evidence="8" id="KW-0418">Kinase</keyword>
<feature type="coiled-coil region" evidence="12">
    <location>
        <begin position="207"/>
        <end position="237"/>
    </location>
</feature>
<feature type="domain" description="PAS" evidence="15">
    <location>
        <begin position="227"/>
        <end position="275"/>
    </location>
</feature>
<keyword evidence="5" id="KW-0597">Phosphoprotein</keyword>
<dbReference type="Pfam" id="PF13426">
    <property type="entry name" value="PAS_9"/>
    <property type="match status" value="1"/>
</dbReference>
<dbReference type="InterPro" id="IPR003594">
    <property type="entry name" value="HATPase_dom"/>
</dbReference>
<dbReference type="SMART" id="SM00387">
    <property type="entry name" value="HATPase_c"/>
    <property type="match status" value="1"/>
</dbReference>
<keyword evidence="4" id="KW-1003">Cell membrane</keyword>
<protein>
    <recommendedName>
        <fullName evidence="3">histidine kinase</fullName>
        <ecNumber evidence="3">2.7.13.3</ecNumber>
    </recommendedName>
</protein>
<feature type="transmembrane region" description="Helical" evidence="13">
    <location>
        <begin position="149"/>
        <end position="175"/>
    </location>
</feature>
<dbReference type="EC" id="2.7.13.3" evidence="3"/>
<comment type="caution">
    <text evidence="16">The sequence shown here is derived from an EMBL/GenBank/DDBJ whole genome shotgun (WGS) entry which is preliminary data.</text>
</comment>
<keyword evidence="7" id="KW-0547">Nucleotide-binding</keyword>
<organism evidence="16 17">
    <name type="scientific">Candidatus Gallitreponema excrementavium</name>
    <dbReference type="NCBI Taxonomy" id="2840840"/>
    <lineage>
        <taxon>Bacteria</taxon>
        <taxon>Pseudomonadati</taxon>
        <taxon>Spirochaetota</taxon>
        <taxon>Spirochaetia</taxon>
        <taxon>Spirochaetales</taxon>
        <taxon>Candidatus Gallitreponema</taxon>
    </lineage>
</organism>
<dbReference type="Gene3D" id="3.30.450.20">
    <property type="entry name" value="PAS domain"/>
    <property type="match status" value="1"/>
</dbReference>
<accession>A0A9D9HQ51</accession>
<evidence type="ECO:0000313" key="16">
    <source>
        <dbReference type="EMBL" id="MBO8458182.1"/>
    </source>
</evidence>
<evidence type="ECO:0000256" key="4">
    <source>
        <dbReference type="ARBA" id="ARBA00022475"/>
    </source>
</evidence>
<reference evidence="16" key="1">
    <citation type="submission" date="2020-10" db="EMBL/GenBank/DDBJ databases">
        <authorList>
            <person name="Gilroy R."/>
        </authorList>
    </citation>
    <scope>NUCLEOTIDE SEQUENCE</scope>
    <source>
        <strain evidence="16">10532</strain>
    </source>
</reference>
<keyword evidence="13" id="KW-0812">Transmembrane</keyword>
<dbReference type="PANTHER" id="PTHR45453:SF1">
    <property type="entry name" value="PHOSPHATE REGULON SENSOR PROTEIN PHOR"/>
    <property type="match status" value="1"/>
</dbReference>
<evidence type="ECO:0000256" key="1">
    <source>
        <dbReference type="ARBA" id="ARBA00000085"/>
    </source>
</evidence>
<name>A0A9D9HQ51_9SPIR</name>
<dbReference type="GO" id="GO:0000155">
    <property type="term" value="F:phosphorelay sensor kinase activity"/>
    <property type="evidence" value="ECO:0007669"/>
    <property type="project" value="InterPro"/>
</dbReference>
<reference evidence="16" key="2">
    <citation type="journal article" date="2021" name="PeerJ">
        <title>Extensive microbial diversity within the chicken gut microbiome revealed by metagenomics and culture.</title>
        <authorList>
            <person name="Gilroy R."/>
            <person name="Ravi A."/>
            <person name="Getino M."/>
            <person name="Pursley I."/>
            <person name="Horton D.L."/>
            <person name="Alikhan N.F."/>
            <person name="Baker D."/>
            <person name="Gharbi K."/>
            <person name="Hall N."/>
            <person name="Watson M."/>
            <person name="Adriaenssens E.M."/>
            <person name="Foster-Nyarko E."/>
            <person name="Jarju S."/>
            <person name="Secka A."/>
            <person name="Antonio M."/>
            <person name="Oren A."/>
            <person name="Chaudhuri R.R."/>
            <person name="La Ragione R."/>
            <person name="Hildebrand F."/>
            <person name="Pallen M.J."/>
        </authorList>
    </citation>
    <scope>NUCLEOTIDE SEQUENCE</scope>
    <source>
        <strain evidence="16">10532</strain>
    </source>
</reference>
<dbReference type="CDD" id="cd00130">
    <property type="entry name" value="PAS"/>
    <property type="match status" value="1"/>
</dbReference>
<dbReference type="PRINTS" id="PR00344">
    <property type="entry name" value="BCTRLSENSOR"/>
</dbReference>
<proteinExistence type="predicted"/>
<dbReference type="SUPFAM" id="SSF55785">
    <property type="entry name" value="PYP-like sensor domain (PAS domain)"/>
    <property type="match status" value="1"/>
</dbReference>
<evidence type="ECO:0000256" key="3">
    <source>
        <dbReference type="ARBA" id="ARBA00012438"/>
    </source>
</evidence>
<keyword evidence="10" id="KW-0902">Two-component regulatory system</keyword>
<dbReference type="GO" id="GO:0005524">
    <property type="term" value="F:ATP binding"/>
    <property type="evidence" value="ECO:0007669"/>
    <property type="project" value="UniProtKB-KW"/>
</dbReference>
<dbReference type="InterPro" id="IPR004358">
    <property type="entry name" value="Sig_transdc_His_kin-like_C"/>
</dbReference>
<keyword evidence="13" id="KW-1133">Transmembrane helix</keyword>
<evidence type="ECO:0000256" key="8">
    <source>
        <dbReference type="ARBA" id="ARBA00022777"/>
    </source>
</evidence>
<evidence type="ECO:0000259" key="15">
    <source>
        <dbReference type="PROSITE" id="PS50112"/>
    </source>
</evidence>
<comment type="subcellular location">
    <subcellularLocation>
        <location evidence="2">Cell membrane</location>
    </subcellularLocation>
</comment>
<dbReference type="Pfam" id="PF02518">
    <property type="entry name" value="HATPase_c"/>
    <property type="match status" value="1"/>
</dbReference>
<evidence type="ECO:0000259" key="14">
    <source>
        <dbReference type="PROSITE" id="PS50109"/>
    </source>
</evidence>
<dbReference type="SMART" id="SM00388">
    <property type="entry name" value="HisKA"/>
    <property type="match status" value="1"/>
</dbReference>
<evidence type="ECO:0000256" key="12">
    <source>
        <dbReference type="SAM" id="Coils"/>
    </source>
</evidence>
<dbReference type="FunFam" id="1.10.287.130:FF:000008">
    <property type="entry name" value="Two-component sensor histidine kinase"/>
    <property type="match status" value="1"/>
</dbReference>
<evidence type="ECO:0000313" key="17">
    <source>
        <dbReference type="Proteomes" id="UP000823638"/>
    </source>
</evidence>
<evidence type="ECO:0000256" key="7">
    <source>
        <dbReference type="ARBA" id="ARBA00022741"/>
    </source>
</evidence>
<feature type="transmembrane region" description="Helical" evidence="13">
    <location>
        <begin position="6"/>
        <end position="28"/>
    </location>
</feature>
<keyword evidence="9" id="KW-0067">ATP-binding</keyword>
<dbReference type="Pfam" id="PF00512">
    <property type="entry name" value="HisKA"/>
    <property type="match status" value="1"/>
</dbReference>
<dbReference type="GO" id="GO:0004721">
    <property type="term" value="F:phosphoprotein phosphatase activity"/>
    <property type="evidence" value="ECO:0007669"/>
    <property type="project" value="TreeGrafter"/>
</dbReference>
<evidence type="ECO:0000256" key="13">
    <source>
        <dbReference type="SAM" id="Phobius"/>
    </source>
</evidence>
<dbReference type="SUPFAM" id="SSF47384">
    <property type="entry name" value="Homodimeric domain of signal transducing histidine kinase"/>
    <property type="match status" value="1"/>
</dbReference>
<keyword evidence="6" id="KW-0808">Transferase</keyword>
<keyword evidence="11 13" id="KW-0472">Membrane</keyword>
<evidence type="ECO:0000256" key="5">
    <source>
        <dbReference type="ARBA" id="ARBA00022553"/>
    </source>
</evidence>
<dbReference type="CDD" id="cd00082">
    <property type="entry name" value="HisKA"/>
    <property type="match status" value="1"/>
</dbReference>
<dbReference type="NCBIfam" id="TIGR00229">
    <property type="entry name" value="sensory_box"/>
    <property type="match status" value="1"/>
</dbReference>
<evidence type="ECO:0000256" key="2">
    <source>
        <dbReference type="ARBA" id="ARBA00004236"/>
    </source>
</evidence>
<dbReference type="AlphaFoldDB" id="A0A9D9HQ51"/>
<dbReference type="Proteomes" id="UP000823638">
    <property type="component" value="Unassembled WGS sequence"/>
</dbReference>
<gene>
    <name evidence="16" type="ORF">IAA81_08175</name>
</gene>
<evidence type="ECO:0000256" key="9">
    <source>
        <dbReference type="ARBA" id="ARBA00022840"/>
    </source>
</evidence>
<dbReference type="PROSITE" id="PS50112">
    <property type="entry name" value="PAS"/>
    <property type="match status" value="1"/>
</dbReference>
<dbReference type="Gene3D" id="3.30.565.10">
    <property type="entry name" value="Histidine kinase-like ATPase, C-terminal domain"/>
    <property type="match status" value="1"/>
</dbReference>
<dbReference type="EMBL" id="JADIMM010000092">
    <property type="protein sequence ID" value="MBO8458182.1"/>
    <property type="molecule type" value="Genomic_DNA"/>
</dbReference>
<dbReference type="SUPFAM" id="SSF55874">
    <property type="entry name" value="ATPase domain of HSP90 chaperone/DNA topoisomerase II/histidine kinase"/>
    <property type="match status" value="1"/>
</dbReference>
<dbReference type="InterPro" id="IPR050351">
    <property type="entry name" value="BphY/WalK/GraS-like"/>
</dbReference>
<dbReference type="InterPro" id="IPR003661">
    <property type="entry name" value="HisK_dim/P_dom"/>
</dbReference>
<dbReference type="SMART" id="SM00091">
    <property type="entry name" value="PAS"/>
    <property type="match status" value="1"/>
</dbReference>
<dbReference type="InterPro" id="IPR005467">
    <property type="entry name" value="His_kinase_dom"/>
</dbReference>
<dbReference type="GO" id="GO:0016036">
    <property type="term" value="P:cellular response to phosphate starvation"/>
    <property type="evidence" value="ECO:0007669"/>
    <property type="project" value="TreeGrafter"/>
</dbReference>
<dbReference type="InterPro" id="IPR036097">
    <property type="entry name" value="HisK_dim/P_sf"/>
</dbReference>
<feature type="domain" description="Histidine kinase" evidence="14">
    <location>
        <begin position="346"/>
        <end position="576"/>
    </location>
</feature>
<dbReference type="InterPro" id="IPR036890">
    <property type="entry name" value="HATPase_C_sf"/>
</dbReference>
<dbReference type="CDD" id="cd00075">
    <property type="entry name" value="HATPase"/>
    <property type="match status" value="1"/>
</dbReference>
<dbReference type="PROSITE" id="PS50109">
    <property type="entry name" value="HIS_KIN"/>
    <property type="match status" value="1"/>
</dbReference>
<dbReference type="GO" id="GO:0005886">
    <property type="term" value="C:plasma membrane"/>
    <property type="evidence" value="ECO:0007669"/>
    <property type="project" value="UniProtKB-SubCell"/>
</dbReference>
<comment type="catalytic activity">
    <reaction evidence="1">
        <text>ATP + protein L-histidine = ADP + protein N-phospho-L-histidine.</text>
        <dbReference type="EC" id="2.7.13.3"/>
    </reaction>
</comment>
<evidence type="ECO:0000256" key="11">
    <source>
        <dbReference type="ARBA" id="ARBA00023136"/>
    </source>
</evidence>
<dbReference type="InterPro" id="IPR035965">
    <property type="entry name" value="PAS-like_dom_sf"/>
</dbReference>